<evidence type="ECO:0000313" key="2">
    <source>
        <dbReference type="EMBL" id="GAI61908.1"/>
    </source>
</evidence>
<name>X1Q123_9ZZZZ</name>
<dbReference type="EMBL" id="BARV01044630">
    <property type="protein sequence ID" value="GAI61908.1"/>
    <property type="molecule type" value="Genomic_DNA"/>
</dbReference>
<sequence>TKQKIDLSKQKEREFQAEVNTVEDEINKIYEELFKQLTELEDINSEIREIEWNLEIQRNRIISLENELREKYELLTER</sequence>
<gene>
    <name evidence="2" type="ORF">S06H3_65922</name>
</gene>
<proteinExistence type="predicted"/>
<feature type="coiled-coil region" evidence="1">
    <location>
        <begin position="5"/>
        <end position="74"/>
    </location>
</feature>
<feature type="non-terminal residue" evidence="2">
    <location>
        <position position="1"/>
    </location>
</feature>
<keyword evidence="1" id="KW-0175">Coiled coil</keyword>
<evidence type="ECO:0000256" key="1">
    <source>
        <dbReference type="SAM" id="Coils"/>
    </source>
</evidence>
<reference evidence="2" key="1">
    <citation type="journal article" date="2014" name="Front. Microbiol.">
        <title>High frequency of phylogenetically diverse reductive dehalogenase-homologous genes in deep subseafloor sedimentary metagenomes.</title>
        <authorList>
            <person name="Kawai M."/>
            <person name="Futagami T."/>
            <person name="Toyoda A."/>
            <person name="Takaki Y."/>
            <person name="Nishi S."/>
            <person name="Hori S."/>
            <person name="Arai W."/>
            <person name="Tsubouchi T."/>
            <person name="Morono Y."/>
            <person name="Uchiyama I."/>
            <person name="Ito T."/>
            <person name="Fujiyama A."/>
            <person name="Inagaki F."/>
            <person name="Takami H."/>
        </authorList>
    </citation>
    <scope>NUCLEOTIDE SEQUENCE</scope>
    <source>
        <strain evidence="2">Expedition CK06-06</strain>
    </source>
</reference>
<organism evidence="2">
    <name type="scientific">marine sediment metagenome</name>
    <dbReference type="NCBI Taxonomy" id="412755"/>
    <lineage>
        <taxon>unclassified sequences</taxon>
        <taxon>metagenomes</taxon>
        <taxon>ecological metagenomes</taxon>
    </lineage>
</organism>
<feature type="non-terminal residue" evidence="2">
    <location>
        <position position="78"/>
    </location>
</feature>
<comment type="caution">
    <text evidence="2">The sequence shown here is derived from an EMBL/GenBank/DDBJ whole genome shotgun (WGS) entry which is preliminary data.</text>
</comment>
<protein>
    <submittedName>
        <fullName evidence="2">Uncharacterized protein</fullName>
    </submittedName>
</protein>
<dbReference type="AlphaFoldDB" id="X1Q123"/>
<accession>X1Q123</accession>